<keyword evidence="5 6" id="KW-0067">ATP-binding</keyword>
<comment type="similarity">
    <text evidence="6 7">Belongs to the APS kinase family.</text>
</comment>
<dbReference type="Proteomes" id="UP000310016">
    <property type="component" value="Unassembled WGS sequence"/>
</dbReference>
<feature type="binding site" evidence="6">
    <location>
        <begin position="23"/>
        <end position="30"/>
    </location>
    <ligand>
        <name>ATP</name>
        <dbReference type="ChEBI" id="CHEBI:30616"/>
    </ligand>
</feature>
<sequence>MILPNSISLSAYPGNGAVLLFTGLPGAGKSTLSQQLHAQLTAQGHAAAILDGDVLRRGLCADLGFSEADRSENVRRAGEVARLMAEGGLLVLLALIAPLARQRAMLRERVGAPFLEIWCAAPLAACEARDPKGLYARARAGALPGLTGIDAPYEAPRQPDLMLDTDRLTPQHCLQQVTALLEARLPHLTRRG</sequence>
<dbReference type="OrthoDB" id="9804504at2"/>
<evidence type="ECO:0000256" key="2">
    <source>
        <dbReference type="ARBA" id="ARBA00012121"/>
    </source>
</evidence>
<accession>A0A4U0QCA7</accession>
<gene>
    <name evidence="6 9" type="primary">cysC</name>
    <name evidence="9" type="ORF">FAZ21_01175</name>
</gene>
<comment type="caution">
    <text evidence="9">The sequence shown here is derived from an EMBL/GenBank/DDBJ whole genome shotgun (WGS) entry which is preliminary data.</text>
</comment>
<evidence type="ECO:0000256" key="6">
    <source>
        <dbReference type="HAMAP-Rule" id="MF_00065"/>
    </source>
</evidence>
<dbReference type="InterPro" id="IPR002891">
    <property type="entry name" value="APS"/>
</dbReference>
<evidence type="ECO:0000256" key="1">
    <source>
        <dbReference type="ARBA" id="ARBA00001823"/>
    </source>
</evidence>
<dbReference type="AlphaFoldDB" id="A0A4U0QCA7"/>
<dbReference type="NCBIfam" id="TIGR00455">
    <property type="entry name" value="apsK"/>
    <property type="match status" value="1"/>
</dbReference>
<evidence type="ECO:0000256" key="7">
    <source>
        <dbReference type="RuleBase" id="RU004347"/>
    </source>
</evidence>
<dbReference type="InterPro" id="IPR059117">
    <property type="entry name" value="APS_kinase_dom"/>
</dbReference>
<dbReference type="RefSeq" id="WP_136771441.1">
    <property type="nucleotide sequence ID" value="NZ_CP156074.1"/>
</dbReference>
<comment type="function">
    <text evidence="6 7">Catalyzes the synthesis of activated sulfate.</text>
</comment>
<keyword evidence="10" id="KW-1185">Reference proteome</keyword>
<evidence type="ECO:0000313" key="10">
    <source>
        <dbReference type="Proteomes" id="UP000310016"/>
    </source>
</evidence>
<organism evidence="9 10">
    <name type="scientific">Chitiniphilus eburneus</name>
    <dbReference type="NCBI Taxonomy" id="2571148"/>
    <lineage>
        <taxon>Bacteria</taxon>
        <taxon>Pseudomonadati</taxon>
        <taxon>Pseudomonadota</taxon>
        <taxon>Betaproteobacteria</taxon>
        <taxon>Neisseriales</taxon>
        <taxon>Chitinibacteraceae</taxon>
        <taxon>Chitiniphilus</taxon>
    </lineage>
</organism>
<keyword evidence="4 6" id="KW-0547">Nucleotide-binding</keyword>
<dbReference type="GO" id="GO:0004781">
    <property type="term" value="F:sulfate adenylyltransferase (ATP) activity"/>
    <property type="evidence" value="ECO:0007669"/>
    <property type="project" value="TreeGrafter"/>
</dbReference>
<dbReference type="GO" id="GO:0004020">
    <property type="term" value="F:adenylylsulfate kinase activity"/>
    <property type="evidence" value="ECO:0007669"/>
    <property type="project" value="UniProtKB-UniRule"/>
</dbReference>
<evidence type="ECO:0000313" key="9">
    <source>
        <dbReference type="EMBL" id="TJZ78926.1"/>
    </source>
</evidence>
<dbReference type="PANTHER" id="PTHR42700">
    <property type="entry name" value="SULFATE ADENYLYLTRANSFERASE"/>
    <property type="match status" value="1"/>
</dbReference>
<dbReference type="Gene3D" id="3.40.50.300">
    <property type="entry name" value="P-loop containing nucleotide triphosphate hydrolases"/>
    <property type="match status" value="1"/>
</dbReference>
<dbReference type="GO" id="GO:0010134">
    <property type="term" value="P:sulfate assimilation via adenylyl sulfate reduction"/>
    <property type="evidence" value="ECO:0007669"/>
    <property type="project" value="TreeGrafter"/>
</dbReference>
<dbReference type="Pfam" id="PF01583">
    <property type="entry name" value="APS_kinase"/>
    <property type="match status" value="1"/>
</dbReference>
<evidence type="ECO:0000259" key="8">
    <source>
        <dbReference type="Pfam" id="PF01583"/>
    </source>
</evidence>
<dbReference type="InterPro" id="IPR027417">
    <property type="entry name" value="P-loop_NTPase"/>
</dbReference>
<feature type="domain" description="APS kinase" evidence="8">
    <location>
        <begin position="16"/>
        <end position="164"/>
    </location>
</feature>
<dbReference type="GO" id="GO:0070814">
    <property type="term" value="P:hydrogen sulfide biosynthetic process"/>
    <property type="evidence" value="ECO:0007669"/>
    <property type="project" value="UniProtKB-UniRule"/>
</dbReference>
<dbReference type="UniPathway" id="UPA00140">
    <property type="reaction ID" value="UER00205"/>
</dbReference>
<dbReference type="CDD" id="cd02027">
    <property type="entry name" value="APSK"/>
    <property type="match status" value="1"/>
</dbReference>
<dbReference type="NCBIfam" id="NF003013">
    <property type="entry name" value="PRK03846.1"/>
    <property type="match status" value="1"/>
</dbReference>
<keyword evidence="3 6" id="KW-0808">Transferase</keyword>
<keyword evidence="6 7" id="KW-0418">Kinase</keyword>
<dbReference type="GO" id="GO:0005524">
    <property type="term" value="F:ATP binding"/>
    <property type="evidence" value="ECO:0007669"/>
    <property type="project" value="UniProtKB-UniRule"/>
</dbReference>
<proteinExistence type="inferred from homology"/>
<name>A0A4U0QCA7_9NEIS</name>
<protein>
    <recommendedName>
        <fullName evidence="2 6">Adenylyl-sulfate kinase</fullName>
        <ecNumber evidence="2 6">2.7.1.25</ecNumber>
    </recommendedName>
    <alternativeName>
        <fullName evidence="6">APS kinase</fullName>
    </alternativeName>
    <alternativeName>
        <fullName evidence="6">ATP adenosine-5'-phosphosulfate 3'-phosphotransferase</fullName>
    </alternativeName>
    <alternativeName>
        <fullName evidence="6">Adenosine-5'-phosphosulfate kinase</fullName>
    </alternativeName>
</protein>
<dbReference type="InterPro" id="IPR050512">
    <property type="entry name" value="Sulf_AdTrans/APS_kinase"/>
</dbReference>
<dbReference type="EMBL" id="SUMF01000001">
    <property type="protein sequence ID" value="TJZ78926.1"/>
    <property type="molecule type" value="Genomic_DNA"/>
</dbReference>
<dbReference type="PANTHER" id="PTHR42700:SF1">
    <property type="entry name" value="SULFATE ADENYLYLTRANSFERASE"/>
    <property type="match status" value="1"/>
</dbReference>
<evidence type="ECO:0000256" key="4">
    <source>
        <dbReference type="ARBA" id="ARBA00022741"/>
    </source>
</evidence>
<comment type="caution">
    <text evidence="6">Lacks conserved residue(s) required for the propagation of feature annotation.</text>
</comment>
<dbReference type="GO" id="GO:0019379">
    <property type="term" value="P:sulfate assimilation, phosphoadenylyl sulfate reduction by phosphoadenylyl-sulfate reductase (thioredoxin)"/>
    <property type="evidence" value="ECO:0007669"/>
    <property type="project" value="TreeGrafter"/>
</dbReference>
<dbReference type="GO" id="GO:0005737">
    <property type="term" value="C:cytoplasm"/>
    <property type="evidence" value="ECO:0007669"/>
    <property type="project" value="TreeGrafter"/>
</dbReference>
<dbReference type="SUPFAM" id="SSF52540">
    <property type="entry name" value="P-loop containing nucleoside triphosphate hydrolases"/>
    <property type="match status" value="1"/>
</dbReference>
<reference evidence="9 10" key="1">
    <citation type="submission" date="2019-04" db="EMBL/GenBank/DDBJ databases">
        <title>Chitiniphilus eburnea sp. nov., a novel chitinolytic bacterium isolated from aquaculture sludge.</title>
        <authorList>
            <person name="Sheng M."/>
        </authorList>
    </citation>
    <scope>NUCLEOTIDE SEQUENCE [LARGE SCALE GENOMIC DNA]</scope>
    <source>
        <strain evidence="9 10">HX-2-15</strain>
    </source>
</reference>
<dbReference type="EC" id="2.7.1.25" evidence="2 6"/>
<comment type="catalytic activity">
    <reaction evidence="1 6 7">
        <text>adenosine 5'-phosphosulfate + ATP = 3'-phosphoadenylyl sulfate + ADP + H(+)</text>
        <dbReference type="Rhea" id="RHEA:24152"/>
        <dbReference type="ChEBI" id="CHEBI:15378"/>
        <dbReference type="ChEBI" id="CHEBI:30616"/>
        <dbReference type="ChEBI" id="CHEBI:58243"/>
        <dbReference type="ChEBI" id="CHEBI:58339"/>
        <dbReference type="ChEBI" id="CHEBI:456216"/>
        <dbReference type="EC" id="2.7.1.25"/>
    </reaction>
</comment>
<evidence type="ECO:0000256" key="3">
    <source>
        <dbReference type="ARBA" id="ARBA00022679"/>
    </source>
</evidence>
<comment type="pathway">
    <text evidence="6 7">Sulfur metabolism; hydrogen sulfide biosynthesis; sulfite from sulfate: step 2/3.</text>
</comment>
<dbReference type="HAMAP" id="MF_00065">
    <property type="entry name" value="Adenylyl_sulf_kinase"/>
    <property type="match status" value="1"/>
</dbReference>
<keyword evidence="6" id="KW-0597">Phosphoprotein</keyword>
<evidence type="ECO:0000256" key="5">
    <source>
        <dbReference type="ARBA" id="ARBA00022840"/>
    </source>
</evidence>